<evidence type="ECO:0000259" key="2">
    <source>
        <dbReference type="Pfam" id="PF00497"/>
    </source>
</evidence>
<reference evidence="4" key="1">
    <citation type="journal article" date="2019" name="Int. J. Syst. Evol. Microbiol.">
        <title>The Global Catalogue of Microorganisms (GCM) 10K type strain sequencing project: providing services to taxonomists for standard genome sequencing and annotation.</title>
        <authorList>
            <consortium name="The Broad Institute Genomics Platform"/>
            <consortium name="The Broad Institute Genome Sequencing Center for Infectious Disease"/>
            <person name="Wu L."/>
            <person name="Ma J."/>
        </authorList>
    </citation>
    <scope>NUCLEOTIDE SEQUENCE [LARGE SCALE GENOMIC DNA]</scope>
    <source>
        <strain evidence="4">NBRC 110044</strain>
    </source>
</reference>
<keyword evidence="1" id="KW-0732">Signal</keyword>
<comment type="caution">
    <text evidence="3">The sequence shown here is derived from an EMBL/GenBank/DDBJ whole genome shotgun (WGS) entry which is preliminary data.</text>
</comment>
<dbReference type="SUPFAM" id="SSF53850">
    <property type="entry name" value="Periplasmic binding protein-like II"/>
    <property type="match status" value="1"/>
</dbReference>
<dbReference type="InterPro" id="IPR001638">
    <property type="entry name" value="Solute-binding_3/MltF_N"/>
</dbReference>
<evidence type="ECO:0000256" key="1">
    <source>
        <dbReference type="SAM" id="SignalP"/>
    </source>
</evidence>
<dbReference type="Proteomes" id="UP001156706">
    <property type="component" value="Unassembled WGS sequence"/>
</dbReference>
<gene>
    <name evidence="3" type="ORF">GCM10007907_39300</name>
</gene>
<name>A0ABQ5YJF3_9NEIS</name>
<keyword evidence="4" id="KW-1185">Reference proteome</keyword>
<feature type="chain" id="PRO_5045911597" evidence="1">
    <location>
        <begin position="23"/>
        <end position="261"/>
    </location>
</feature>
<dbReference type="EMBL" id="BSOG01000007">
    <property type="protein sequence ID" value="GLR15140.1"/>
    <property type="molecule type" value="Genomic_DNA"/>
</dbReference>
<feature type="signal peptide" evidence="1">
    <location>
        <begin position="1"/>
        <end position="22"/>
    </location>
</feature>
<evidence type="ECO:0000313" key="3">
    <source>
        <dbReference type="EMBL" id="GLR15140.1"/>
    </source>
</evidence>
<evidence type="ECO:0000313" key="4">
    <source>
        <dbReference type="Proteomes" id="UP001156706"/>
    </source>
</evidence>
<protein>
    <submittedName>
        <fullName evidence="3">ABC transporter substrate-binding protein</fullName>
    </submittedName>
</protein>
<dbReference type="Pfam" id="PF00497">
    <property type="entry name" value="SBP_bac_3"/>
    <property type="match status" value="1"/>
</dbReference>
<dbReference type="Gene3D" id="3.40.190.10">
    <property type="entry name" value="Periplasmic binding protein-like II"/>
    <property type="match status" value="2"/>
</dbReference>
<sequence>MMSVAMLRLLLLILVCSLPLRAEVVVRACGGEGEWIPSSYFKRVDGSKTAEVAGYSPDVLRAALQGSGYRVEFALLPWLRCQREVELGQRFQLAMGMLHSPERARLYRFSDAYLRFQPGYFYLHRRYPQGLQIRQLDELSRYQVCGLYGYNYGFTRLRPEQMDNGALDYPAAMAKLAFGRCEILIETLEVMAGQRRLGRLSYDGDLLRGRPLPETPPVVAHFAISPQMADADAFLQILNTGLARLQRERKLEVILRMHTSP</sequence>
<accession>A0ABQ5YJF3</accession>
<proteinExistence type="predicted"/>
<feature type="domain" description="Solute-binding protein family 3/N-terminal" evidence="2">
    <location>
        <begin position="32"/>
        <end position="255"/>
    </location>
</feature>
<organism evidence="3 4">
    <name type="scientific">Chitinimonas prasina</name>
    <dbReference type="NCBI Taxonomy" id="1434937"/>
    <lineage>
        <taxon>Bacteria</taxon>
        <taxon>Pseudomonadati</taxon>
        <taxon>Pseudomonadota</taxon>
        <taxon>Betaproteobacteria</taxon>
        <taxon>Neisseriales</taxon>
        <taxon>Chitinibacteraceae</taxon>
        <taxon>Chitinimonas</taxon>
    </lineage>
</organism>